<protein>
    <submittedName>
        <fullName evidence="1">Uncharacterized protein</fullName>
    </submittedName>
</protein>
<dbReference type="EMBL" id="CM016553">
    <property type="protein sequence ID" value="TKW35500.1"/>
    <property type="molecule type" value="Genomic_DNA"/>
</dbReference>
<accession>A0A4U6VZJ8</accession>
<sequence>MLPQRPLDPWSPRVADPQACRLESPCRTRNEQAPALNVLGGMSPRELRTSLAPGAPPASLAAAASAYNGDHVGGQPKAGVGGGGISQWYLTRSQACNLHWIEESPLPLLMINSSYWRFQDFQLRARRTFRRSAVSACKPPTRQNSLSS</sequence>
<evidence type="ECO:0000313" key="2">
    <source>
        <dbReference type="Proteomes" id="UP000298652"/>
    </source>
</evidence>
<dbReference type="AlphaFoldDB" id="A0A4U6VZJ8"/>
<dbReference type="Gramene" id="TKW35500">
    <property type="protein sequence ID" value="TKW35500"/>
    <property type="gene ID" value="SEVIR_2G377100v2"/>
</dbReference>
<reference evidence="1" key="1">
    <citation type="submission" date="2019-03" db="EMBL/GenBank/DDBJ databases">
        <title>WGS assembly of Setaria viridis.</title>
        <authorList>
            <person name="Huang P."/>
            <person name="Jenkins J."/>
            <person name="Grimwood J."/>
            <person name="Barry K."/>
            <person name="Healey A."/>
            <person name="Mamidi S."/>
            <person name="Sreedasyam A."/>
            <person name="Shu S."/>
            <person name="Feldman M."/>
            <person name="Wu J."/>
            <person name="Yu Y."/>
            <person name="Chen C."/>
            <person name="Johnson J."/>
            <person name="Rokhsar D."/>
            <person name="Baxter I."/>
            <person name="Schmutz J."/>
            <person name="Brutnell T."/>
            <person name="Kellogg E."/>
        </authorList>
    </citation>
    <scope>NUCLEOTIDE SEQUENCE [LARGE SCALE GENOMIC DNA]</scope>
</reference>
<gene>
    <name evidence="1" type="ORF">SEVIR_2G377100v2</name>
</gene>
<name>A0A4U6VZJ8_SETVI</name>
<keyword evidence="2" id="KW-1185">Reference proteome</keyword>
<organism evidence="1 2">
    <name type="scientific">Setaria viridis</name>
    <name type="common">Green bristlegrass</name>
    <name type="synonym">Setaria italica subsp. viridis</name>
    <dbReference type="NCBI Taxonomy" id="4556"/>
    <lineage>
        <taxon>Eukaryota</taxon>
        <taxon>Viridiplantae</taxon>
        <taxon>Streptophyta</taxon>
        <taxon>Embryophyta</taxon>
        <taxon>Tracheophyta</taxon>
        <taxon>Spermatophyta</taxon>
        <taxon>Magnoliopsida</taxon>
        <taxon>Liliopsida</taxon>
        <taxon>Poales</taxon>
        <taxon>Poaceae</taxon>
        <taxon>PACMAD clade</taxon>
        <taxon>Panicoideae</taxon>
        <taxon>Panicodae</taxon>
        <taxon>Paniceae</taxon>
        <taxon>Cenchrinae</taxon>
        <taxon>Setaria</taxon>
    </lineage>
</organism>
<evidence type="ECO:0000313" key="1">
    <source>
        <dbReference type="EMBL" id="TKW35500.1"/>
    </source>
</evidence>
<proteinExistence type="predicted"/>
<dbReference type="Proteomes" id="UP000298652">
    <property type="component" value="Chromosome 2"/>
</dbReference>